<comment type="caution">
    <text evidence="1">The sequence shown here is derived from an EMBL/GenBank/DDBJ whole genome shotgun (WGS) entry which is preliminary data.</text>
</comment>
<organism evidence="1 2">
    <name type="scientific">Amycolatopsis albidoflavus</name>
    <dbReference type="NCBI Taxonomy" id="102226"/>
    <lineage>
        <taxon>Bacteria</taxon>
        <taxon>Bacillati</taxon>
        <taxon>Actinomycetota</taxon>
        <taxon>Actinomycetes</taxon>
        <taxon>Pseudonocardiales</taxon>
        <taxon>Pseudonocardiaceae</taxon>
        <taxon>Amycolatopsis</taxon>
    </lineage>
</organism>
<accession>A0ABW5I5M5</accession>
<protein>
    <recommendedName>
        <fullName evidence="3">C1q domain-containing protein</fullName>
    </recommendedName>
</protein>
<dbReference type="SUPFAM" id="SSF49842">
    <property type="entry name" value="TNF-like"/>
    <property type="match status" value="1"/>
</dbReference>
<evidence type="ECO:0000313" key="1">
    <source>
        <dbReference type="EMBL" id="MFD2484127.1"/>
    </source>
</evidence>
<dbReference type="PROSITE" id="PS00251">
    <property type="entry name" value="THD_1"/>
    <property type="match status" value="1"/>
</dbReference>
<dbReference type="InterPro" id="IPR021184">
    <property type="entry name" value="TNF_CS"/>
</dbReference>
<sequence length="192" mass="19832">MAVPTPTIPTFTDGQIVHAADLNGLGSNLTNLYNYLNAGFTSQRPCVIAKQTTGQSIPNATNTLVNFQSAAVNTDNMWNASQPNQLTIQHAGIYLLYSQTRYGAVANSLSEAVTTSLLVNGTAVPGNAVSTQAQIPPSIGAGTALMCISLVNLAAGSTVYLNAWQSTTGGAITLDTAYGGTYLAAVFLTPST</sequence>
<dbReference type="EMBL" id="JBHUKQ010000014">
    <property type="protein sequence ID" value="MFD2484127.1"/>
    <property type="molecule type" value="Genomic_DNA"/>
</dbReference>
<name>A0ABW5I5M5_9PSEU</name>
<reference evidence="2" key="1">
    <citation type="journal article" date="2019" name="Int. J. Syst. Evol. Microbiol.">
        <title>The Global Catalogue of Microorganisms (GCM) 10K type strain sequencing project: providing services to taxonomists for standard genome sequencing and annotation.</title>
        <authorList>
            <consortium name="The Broad Institute Genomics Platform"/>
            <consortium name="The Broad Institute Genome Sequencing Center for Infectious Disease"/>
            <person name="Wu L."/>
            <person name="Ma J."/>
        </authorList>
    </citation>
    <scope>NUCLEOTIDE SEQUENCE [LARGE SCALE GENOMIC DNA]</scope>
    <source>
        <strain evidence="2">CGMCC 4.7638</strain>
    </source>
</reference>
<evidence type="ECO:0000313" key="2">
    <source>
        <dbReference type="Proteomes" id="UP001597542"/>
    </source>
</evidence>
<gene>
    <name evidence="1" type="ORF">ACFSUT_27880</name>
</gene>
<dbReference type="Gene3D" id="2.60.120.40">
    <property type="match status" value="1"/>
</dbReference>
<dbReference type="InterPro" id="IPR008983">
    <property type="entry name" value="Tumour_necrosis_fac-like_dom"/>
</dbReference>
<dbReference type="RefSeq" id="WP_344283272.1">
    <property type="nucleotide sequence ID" value="NZ_BAAAHV010000022.1"/>
</dbReference>
<evidence type="ECO:0008006" key="3">
    <source>
        <dbReference type="Google" id="ProtNLM"/>
    </source>
</evidence>
<proteinExistence type="predicted"/>
<dbReference type="Proteomes" id="UP001597542">
    <property type="component" value="Unassembled WGS sequence"/>
</dbReference>
<keyword evidence="2" id="KW-1185">Reference proteome</keyword>